<dbReference type="Proteomes" id="UP000006753">
    <property type="component" value="Unassembled WGS sequence"/>
</dbReference>
<sequence>MLTDDSVDVGMAYFPIDRHPARFIHLLILLFSAVHPRYSSSIQQERSAKPKMYNQRKDTQSTMLWAMPLLQEPHEAIGAYDLRLEMMKTKAEAELTEDDLDETMASNTMAGEVEADINKESCFL</sequence>
<evidence type="ECO:0000313" key="1">
    <source>
        <dbReference type="EMBL" id="EKD16117.1"/>
    </source>
</evidence>
<dbReference type="HOGENOM" id="CLU_2004399_0_0_1"/>
<evidence type="ECO:0000313" key="2">
    <source>
        <dbReference type="Proteomes" id="UP000006753"/>
    </source>
</evidence>
<reference evidence="1 2" key="1">
    <citation type="journal article" date="2012" name="BMC Genomics">
        <title>Sequencing the genome of Marssonina brunnea reveals fungus-poplar co-evolution.</title>
        <authorList>
            <person name="Zhu S."/>
            <person name="Cao Y.-Z."/>
            <person name="Jiang C."/>
            <person name="Tan B.-Y."/>
            <person name="Wang Z."/>
            <person name="Feng S."/>
            <person name="Zhang L."/>
            <person name="Su X.-H."/>
            <person name="Brejova B."/>
            <person name="Vinar T."/>
            <person name="Xu M."/>
            <person name="Wang M.-X."/>
            <person name="Zhang S.-G."/>
            <person name="Huang M.-R."/>
            <person name="Wu R."/>
            <person name="Zhou Y."/>
        </authorList>
    </citation>
    <scope>NUCLEOTIDE SEQUENCE [LARGE SCALE GENOMIC DNA]</scope>
    <source>
        <strain evidence="1 2">MB_m1</strain>
    </source>
</reference>
<protein>
    <submittedName>
        <fullName evidence="1">Uncharacterized protein</fullName>
    </submittedName>
</protein>
<keyword evidence="2" id="KW-1185">Reference proteome</keyword>
<accession>K1WUL4</accession>
<gene>
    <name evidence="1" type="ORF">MBM_05411</name>
</gene>
<organism evidence="1 2">
    <name type="scientific">Marssonina brunnea f. sp. multigermtubi (strain MB_m1)</name>
    <name type="common">Marssonina leaf spot fungus</name>
    <dbReference type="NCBI Taxonomy" id="1072389"/>
    <lineage>
        <taxon>Eukaryota</taxon>
        <taxon>Fungi</taxon>
        <taxon>Dikarya</taxon>
        <taxon>Ascomycota</taxon>
        <taxon>Pezizomycotina</taxon>
        <taxon>Leotiomycetes</taxon>
        <taxon>Helotiales</taxon>
        <taxon>Drepanopezizaceae</taxon>
        <taxon>Drepanopeziza</taxon>
    </lineage>
</organism>
<dbReference type="InParanoid" id="K1WUL4"/>
<dbReference type="EMBL" id="JH921439">
    <property type="protein sequence ID" value="EKD16117.1"/>
    <property type="molecule type" value="Genomic_DNA"/>
</dbReference>
<dbReference type="KEGG" id="mbe:MBM_05411"/>
<dbReference type="AlphaFoldDB" id="K1WUL4"/>
<name>K1WUL4_MARBU</name>
<proteinExistence type="predicted"/>